<name>A0A4R5ABH0_9ACTN</name>
<sequence>MADTRTYIRVHDGMPDHPKVDGLSDKAFRVLVESWCWCSRHLTDGRMPAATWHKRGTPKARRELVDSGLVEQLDDRTVRFHDYLEHQRSAAEVEEMKAARSQGGTYGGHVRWHLNRGITDPECSHCDNSTHGSSHGPTNGKPIAPGSVTDGKPMASSSTDTETEGTTSGSSSRDSVNRHPADRYVRASDNDLDGAIAGLLTEQTGRPCPPDHAAKVRRQLLDGRQVDKPLPYVIRAIRDDPARFLPPPPPTPCLLYPS</sequence>
<feature type="compositionally biased region" description="Low complexity" evidence="1">
    <location>
        <begin position="156"/>
        <end position="174"/>
    </location>
</feature>
<evidence type="ECO:0000256" key="1">
    <source>
        <dbReference type="SAM" id="MobiDB-lite"/>
    </source>
</evidence>
<dbReference type="Proteomes" id="UP000294513">
    <property type="component" value="Unassembled WGS sequence"/>
</dbReference>
<dbReference type="AlphaFoldDB" id="A0A4R5ABH0"/>
<accession>A0A4R5ABH0</accession>
<dbReference type="RefSeq" id="WP_207945086.1">
    <property type="nucleotide sequence ID" value="NZ_SMKU01000336.1"/>
</dbReference>
<feature type="non-terminal residue" evidence="2">
    <location>
        <position position="258"/>
    </location>
</feature>
<reference evidence="2 3" key="1">
    <citation type="submission" date="2019-03" db="EMBL/GenBank/DDBJ databases">
        <title>Draft genome sequences of novel Actinobacteria.</title>
        <authorList>
            <person name="Sahin N."/>
            <person name="Ay H."/>
            <person name="Saygin H."/>
        </authorList>
    </citation>
    <scope>NUCLEOTIDE SEQUENCE [LARGE SCALE GENOMIC DNA]</scope>
    <source>
        <strain evidence="2 3">H3C3</strain>
    </source>
</reference>
<evidence type="ECO:0000313" key="2">
    <source>
        <dbReference type="EMBL" id="TDD68590.1"/>
    </source>
</evidence>
<feature type="region of interest" description="Disordered" evidence="1">
    <location>
        <begin position="125"/>
        <end position="179"/>
    </location>
</feature>
<proteinExistence type="predicted"/>
<feature type="compositionally biased region" description="Polar residues" evidence="1">
    <location>
        <begin position="126"/>
        <end position="137"/>
    </location>
</feature>
<organism evidence="2 3">
    <name type="scientific">Actinomadura rubrisoli</name>
    <dbReference type="NCBI Taxonomy" id="2530368"/>
    <lineage>
        <taxon>Bacteria</taxon>
        <taxon>Bacillati</taxon>
        <taxon>Actinomycetota</taxon>
        <taxon>Actinomycetes</taxon>
        <taxon>Streptosporangiales</taxon>
        <taxon>Thermomonosporaceae</taxon>
        <taxon>Actinomadura</taxon>
    </lineage>
</organism>
<evidence type="ECO:0000313" key="3">
    <source>
        <dbReference type="Proteomes" id="UP000294513"/>
    </source>
</evidence>
<dbReference type="EMBL" id="SMKU01000336">
    <property type="protein sequence ID" value="TDD68590.1"/>
    <property type="molecule type" value="Genomic_DNA"/>
</dbReference>
<keyword evidence="3" id="KW-1185">Reference proteome</keyword>
<gene>
    <name evidence="2" type="ORF">E1298_38310</name>
</gene>
<protein>
    <submittedName>
        <fullName evidence="2">Uncharacterized protein</fullName>
    </submittedName>
</protein>
<comment type="caution">
    <text evidence="2">The sequence shown here is derived from an EMBL/GenBank/DDBJ whole genome shotgun (WGS) entry which is preliminary data.</text>
</comment>